<dbReference type="InterPro" id="IPR013216">
    <property type="entry name" value="Methyltransf_11"/>
</dbReference>
<reference evidence="2" key="1">
    <citation type="submission" date="2019-09" db="EMBL/GenBank/DDBJ databases">
        <authorList>
            <person name="Teo W.F.A."/>
            <person name="Duangmal K."/>
        </authorList>
    </citation>
    <scope>NUCLEOTIDE SEQUENCE [LARGE SCALE GENOMIC DNA]</scope>
    <source>
        <strain evidence="2">K81G1</strain>
    </source>
</reference>
<dbReference type="SUPFAM" id="SSF53335">
    <property type="entry name" value="S-adenosyl-L-methionine-dependent methyltransferases"/>
    <property type="match status" value="1"/>
</dbReference>
<dbReference type="Gene3D" id="3.40.50.150">
    <property type="entry name" value="Vaccinia Virus protein VP39"/>
    <property type="match status" value="1"/>
</dbReference>
<proteinExistence type="predicted"/>
<dbReference type="Pfam" id="PF08241">
    <property type="entry name" value="Methyltransf_11"/>
    <property type="match status" value="1"/>
</dbReference>
<evidence type="ECO:0000313" key="2">
    <source>
        <dbReference type="EMBL" id="KAA9163611.1"/>
    </source>
</evidence>
<dbReference type="Proteomes" id="UP000319769">
    <property type="component" value="Unassembled WGS sequence"/>
</dbReference>
<keyword evidence="2" id="KW-0489">Methyltransferase</keyword>
<dbReference type="GO" id="GO:0032259">
    <property type="term" value="P:methylation"/>
    <property type="evidence" value="ECO:0007669"/>
    <property type="project" value="UniProtKB-KW"/>
</dbReference>
<accession>A0A5N0VFM5</accession>
<dbReference type="GO" id="GO:0008757">
    <property type="term" value="F:S-adenosylmethionine-dependent methyltransferase activity"/>
    <property type="evidence" value="ECO:0007669"/>
    <property type="project" value="InterPro"/>
</dbReference>
<comment type="caution">
    <text evidence="2">The sequence shown here is derived from an EMBL/GenBank/DDBJ whole genome shotgun (WGS) entry which is preliminary data.</text>
</comment>
<protein>
    <submittedName>
        <fullName evidence="2">Class I SAM-dependent methyltransferase</fullName>
    </submittedName>
</protein>
<gene>
    <name evidence="2" type="ORF">FPZ12_008875</name>
</gene>
<dbReference type="RefSeq" id="WP_144748316.1">
    <property type="nucleotide sequence ID" value="NZ_VMNW02000009.1"/>
</dbReference>
<dbReference type="EMBL" id="VMNW02000009">
    <property type="protein sequence ID" value="KAA9163611.1"/>
    <property type="molecule type" value="Genomic_DNA"/>
</dbReference>
<dbReference type="AlphaFoldDB" id="A0A5N0VFM5"/>
<name>A0A5N0VFM5_9PSEU</name>
<evidence type="ECO:0000259" key="1">
    <source>
        <dbReference type="Pfam" id="PF08241"/>
    </source>
</evidence>
<dbReference type="InterPro" id="IPR029063">
    <property type="entry name" value="SAM-dependent_MTases_sf"/>
</dbReference>
<sequence>MTDSFLGKALRGPRALARRTLDSAAEWEVLHDLRLRLRSRQDRYTDVYDSQAWESAESGSGTGSELRATDNVRERLPGLLRRLGARSLLDAPCGDWNWMRHVDLPVEEYFGVDIVPSVIEENRRRFGGAGRAFSVADLSRDPLPAADVVLCRDCLVHVSYQDAAAILENFRATGAEWLLLNTYPEIRRNRNQFTGARWRRLNFSLPPFGFPEPLETISDGGDVDPSQLGVWKLQQLPRIGAF</sequence>
<organism evidence="2 3">
    <name type="scientific">Amycolatopsis acidicola</name>
    <dbReference type="NCBI Taxonomy" id="2596893"/>
    <lineage>
        <taxon>Bacteria</taxon>
        <taxon>Bacillati</taxon>
        <taxon>Actinomycetota</taxon>
        <taxon>Actinomycetes</taxon>
        <taxon>Pseudonocardiales</taxon>
        <taxon>Pseudonocardiaceae</taxon>
        <taxon>Amycolatopsis</taxon>
    </lineage>
</organism>
<feature type="domain" description="Methyltransferase type 11" evidence="1">
    <location>
        <begin position="89"/>
        <end position="168"/>
    </location>
</feature>
<dbReference type="OrthoDB" id="20930at2"/>
<keyword evidence="2" id="KW-0808">Transferase</keyword>
<evidence type="ECO:0000313" key="3">
    <source>
        <dbReference type="Proteomes" id="UP000319769"/>
    </source>
</evidence>
<keyword evidence="3" id="KW-1185">Reference proteome</keyword>